<dbReference type="Proteomes" id="UP000793456">
    <property type="component" value="Chromosome XX"/>
</dbReference>
<evidence type="ECO:0000313" key="1">
    <source>
        <dbReference type="EMBL" id="TMS05502.1"/>
    </source>
</evidence>
<gene>
    <name evidence="1" type="ORF">E3U43_004752</name>
</gene>
<sequence>MQGTILALVVVMAFSVISMSVLYVLTLHHRGDVTEKDGSRAALGSSRNSPYTSPSTTPAPACCSTTAINNQSATVLTLSNNQSTADLSSLVPTPSTIIKKAKSRTMDKENRGRNRLSHTSAPLYYAKSKRPATTDLDGVGTTNRLPGGQQPASRRQRSLRTKGGRSTPSLATLHILETNQEITAHSCTTPEGCSYTVSLHGKRNSSSLTNHFAHDVHEQCVGATMWSHQGTFMSQPHRERAC</sequence>
<keyword evidence="2" id="KW-1185">Reference proteome</keyword>
<reference evidence="1" key="1">
    <citation type="submission" date="2018-11" db="EMBL/GenBank/DDBJ databases">
        <title>The sequence and de novo assembly of Larimichthys crocea genome using PacBio and Hi-C technologies.</title>
        <authorList>
            <person name="Xu P."/>
            <person name="Chen B."/>
            <person name="Zhou Z."/>
            <person name="Ke Q."/>
            <person name="Wu Y."/>
            <person name="Bai H."/>
            <person name="Pu F."/>
        </authorList>
    </citation>
    <scope>NUCLEOTIDE SEQUENCE</scope>
    <source>
        <tissue evidence="1">Muscle</tissue>
    </source>
</reference>
<comment type="caution">
    <text evidence="1">The sequence shown here is derived from an EMBL/GenBank/DDBJ whole genome shotgun (WGS) entry which is preliminary data.</text>
</comment>
<accession>A0ACD3QEE7</accession>
<dbReference type="EMBL" id="CM011693">
    <property type="protein sequence ID" value="TMS05502.1"/>
    <property type="molecule type" value="Genomic_DNA"/>
</dbReference>
<evidence type="ECO:0000313" key="2">
    <source>
        <dbReference type="Proteomes" id="UP000793456"/>
    </source>
</evidence>
<proteinExistence type="predicted"/>
<protein>
    <submittedName>
        <fullName evidence="1">Uncharacterized protein</fullName>
    </submittedName>
</protein>
<organism evidence="1 2">
    <name type="scientific">Larimichthys crocea</name>
    <name type="common">Large yellow croaker</name>
    <name type="synonym">Pseudosciaena crocea</name>
    <dbReference type="NCBI Taxonomy" id="215358"/>
    <lineage>
        <taxon>Eukaryota</taxon>
        <taxon>Metazoa</taxon>
        <taxon>Chordata</taxon>
        <taxon>Craniata</taxon>
        <taxon>Vertebrata</taxon>
        <taxon>Euteleostomi</taxon>
        <taxon>Actinopterygii</taxon>
        <taxon>Neopterygii</taxon>
        <taxon>Teleostei</taxon>
        <taxon>Neoteleostei</taxon>
        <taxon>Acanthomorphata</taxon>
        <taxon>Eupercaria</taxon>
        <taxon>Sciaenidae</taxon>
        <taxon>Larimichthys</taxon>
    </lineage>
</organism>
<name>A0ACD3QEE7_LARCR</name>